<dbReference type="GO" id="GO:0000272">
    <property type="term" value="P:polysaccharide catabolic process"/>
    <property type="evidence" value="ECO:0007669"/>
    <property type="project" value="UniProtKB-ARBA"/>
</dbReference>
<evidence type="ECO:0000256" key="2">
    <source>
        <dbReference type="ARBA" id="ARBA00009743"/>
    </source>
</evidence>
<reference evidence="10" key="3">
    <citation type="submission" date="2022-01" db="UniProtKB">
        <authorList>
            <consortium name="EnsemblPlants"/>
        </authorList>
    </citation>
    <scope>IDENTIFICATION</scope>
    <source>
        <strain evidence="10">subsp. vulgare</strain>
    </source>
</reference>
<evidence type="ECO:0000259" key="9">
    <source>
        <dbReference type="Pfam" id="PF17801"/>
    </source>
</evidence>
<dbReference type="Gramene" id="HORVU.MOREX.r2.5HG0389990.1">
    <property type="protein sequence ID" value="HORVU.MOREX.r2.5HG0389990.1"/>
    <property type="gene ID" value="HORVU.MOREX.r2.5HG0389990"/>
</dbReference>
<evidence type="ECO:0000256" key="6">
    <source>
        <dbReference type="ARBA" id="ARBA00023157"/>
    </source>
</evidence>
<dbReference type="FunFam" id="3.20.20.70:FF:000093">
    <property type="entry name" value="Alpha-galactosidase"/>
    <property type="match status" value="1"/>
</dbReference>
<evidence type="ECO:0000256" key="4">
    <source>
        <dbReference type="ARBA" id="ARBA00022729"/>
    </source>
</evidence>
<sequence>MHISGSLARSSHTYSRAHRDRDREGVLSLSLSAMARAAAPLLPFFFLLLSSTSPAANGQKNRLGLTPQMGWNSWNHFGCKIDEATIQKIADAMVDTGLAKLGYEYINLDDCWAAYNRDSQGNLVANASTFPSGMRALADYMHKKGLKLGVYGDAGLRTCSKLMPGSLGYEDQDARTFAAWGIDYLKYDNCNNQNISPLTRYNRMSEALMNSGRDIFFSLCEWGVDEPATWAGSMANSWRTTEDIKNTWESMTDNIDKSNKWAPYAGPGGWNDPDMLEVGNGGMTTEEYRSHFSIWALVKAPLVLGCDISSMTPETKEILSNQKVIAVNQDKLGVQGLKVQQDEDLEVWAGRLSGDRVALVLWNRGPTEASITASWSNIGLSPSAVVDAHDLWTDEVTSSVQGNLKKTVASHACKMYVLTPK</sequence>
<dbReference type="GO" id="GO:0009505">
    <property type="term" value="C:plant-type cell wall"/>
    <property type="evidence" value="ECO:0000318"/>
    <property type="project" value="GO_Central"/>
</dbReference>
<dbReference type="PANTHER" id="PTHR11452:SF33">
    <property type="entry name" value="ALPHA-GALACTOSIDASE 2"/>
    <property type="match status" value="1"/>
</dbReference>
<proteinExistence type="inferred from homology"/>
<name>A0A8I6YR96_HORVV</name>
<evidence type="ECO:0000256" key="7">
    <source>
        <dbReference type="ARBA" id="ARBA00023295"/>
    </source>
</evidence>
<dbReference type="Gene3D" id="2.60.40.1180">
    <property type="entry name" value="Golgi alpha-mannosidase II"/>
    <property type="match status" value="1"/>
</dbReference>
<keyword evidence="4" id="KW-0732">Signal</keyword>
<dbReference type="FunFam" id="2.60.40.1180:FF:000008">
    <property type="entry name" value="Alpha-galactosidase"/>
    <property type="match status" value="1"/>
</dbReference>
<reference evidence="11" key="1">
    <citation type="journal article" date="2012" name="Nature">
        <title>A physical, genetic and functional sequence assembly of the barley genome.</title>
        <authorList>
            <consortium name="The International Barley Genome Sequencing Consortium"/>
            <person name="Mayer K.F."/>
            <person name="Waugh R."/>
            <person name="Brown J.W."/>
            <person name="Schulman A."/>
            <person name="Langridge P."/>
            <person name="Platzer M."/>
            <person name="Fincher G.B."/>
            <person name="Muehlbauer G.J."/>
            <person name="Sato K."/>
            <person name="Close T.J."/>
            <person name="Wise R.P."/>
            <person name="Stein N."/>
        </authorList>
    </citation>
    <scope>NUCLEOTIDE SEQUENCE [LARGE SCALE GENOMIC DNA]</scope>
    <source>
        <strain evidence="11">cv. Morex</strain>
    </source>
</reference>
<dbReference type="RefSeq" id="XP_044984852.1">
    <property type="nucleotide sequence ID" value="XM_045128917.1"/>
</dbReference>
<dbReference type="EnsemblPlants" id="HORVU.MOREX.r3.5HG0470970.1">
    <property type="protein sequence ID" value="HORVU.MOREX.r3.5HG0470970.1"/>
    <property type="gene ID" value="HORVU.MOREX.r3.5HG0470970"/>
</dbReference>
<dbReference type="InterPro" id="IPR041233">
    <property type="entry name" value="Melibiase_C"/>
</dbReference>
<dbReference type="Proteomes" id="UP000011116">
    <property type="component" value="Chromosome 5H"/>
</dbReference>
<dbReference type="Gramene" id="HORVU.MOREX.r3.5HG0470970.1">
    <property type="protein sequence ID" value="HORVU.MOREX.r3.5HG0470970.1"/>
    <property type="gene ID" value="HORVU.MOREX.r3.5HG0470970"/>
</dbReference>
<dbReference type="GeneID" id="123452283"/>
<dbReference type="EC" id="3.2.1.22" evidence="3 8"/>
<dbReference type="InterPro" id="IPR002241">
    <property type="entry name" value="Glyco_hydro_27"/>
</dbReference>
<evidence type="ECO:0000256" key="5">
    <source>
        <dbReference type="ARBA" id="ARBA00022801"/>
    </source>
</evidence>
<evidence type="ECO:0000256" key="3">
    <source>
        <dbReference type="ARBA" id="ARBA00012755"/>
    </source>
</evidence>
<dbReference type="Pfam" id="PF17801">
    <property type="entry name" value="Melibiase_C"/>
    <property type="match status" value="1"/>
</dbReference>
<keyword evidence="11" id="KW-1185">Reference proteome</keyword>
<dbReference type="SUPFAM" id="SSF51445">
    <property type="entry name" value="(Trans)glycosidases"/>
    <property type="match status" value="1"/>
</dbReference>
<protein>
    <recommendedName>
        <fullName evidence="3 8">Alpha-galactosidase</fullName>
        <ecNumber evidence="3 8">3.2.1.22</ecNumber>
    </recommendedName>
    <alternativeName>
        <fullName evidence="8">Melibiase</fullName>
    </alternativeName>
</protein>
<dbReference type="PRINTS" id="PR00740">
    <property type="entry name" value="GLHYDRLASE27"/>
</dbReference>
<evidence type="ECO:0000313" key="11">
    <source>
        <dbReference type="Proteomes" id="UP000011116"/>
    </source>
</evidence>
<dbReference type="PROSITE" id="PS00512">
    <property type="entry name" value="ALPHA_GALACTOSIDASE"/>
    <property type="match status" value="1"/>
</dbReference>
<dbReference type="PANTHER" id="PTHR11452">
    <property type="entry name" value="ALPHA-GALACTOSIDASE/ALPHA-N-ACETYLGALACTOSAMINIDASE"/>
    <property type="match status" value="1"/>
</dbReference>
<comment type="similarity">
    <text evidence="2 8">Belongs to the glycosyl hydrolase 27 family.</text>
</comment>
<keyword evidence="6 8" id="KW-1015">Disulfide bond</keyword>
<evidence type="ECO:0000256" key="1">
    <source>
        <dbReference type="ARBA" id="ARBA00001255"/>
    </source>
</evidence>
<gene>
    <name evidence="10" type="primary">LOC123452283</name>
</gene>
<dbReference type="Gene3D" id="3.20.20.70">
    <property type="entry name" value="Aldolase class I"/>
    <property type="match status" value="1"/>
</dbReference>
<dbReference type="InterPro" id="IPR017853">
    <property type="entry name" value="GH"/>
</dbReference>
<dbReference type="InterPro" id="IPR013785">
    <property type="entry name" value="Aldolase_TIM"/>
</dbReference>
<dbReference type="CDD" id="cd14792">
    <property type="entry name" value="GH27"/>
    <property type="match status" value="1"/>
</dbReference>
<dbReference type="InterPro" id="IPR000111">
    <property type="entry name" value="Glyco_hydro_27/36_CS"/>
</dbReference>
<keyword evidence="5 8" id="KW-0378">Hydrolase</keyword>
<dbReference type="OrthoDB" id="5795902at2759"/>
<reference evidence="10" key="2">
    <citation type="submission" date="2020-10" db="EMBL/GenBank/DDBJ databases">
        <authorList>
            <person name="Scholz U."/>
            <person name="Mascher M."/>
            <person name="Fiebig A."/>
        </authorList>
    </citation>
    <scope>NUCLEOTIDE SEQUENCE [LARGE SCALE GENOMIC DNA]</scope>
    <source>
        <strain evidence="10">cv. Morex</strain>
    </source>
</reference>
<organism evidence="10 11">
    <name type="scientific">Hordeum vulgare subsp. vulgare</name>
    <name type="common">Domesticated barley</name>
    <dbReference type="NCBI Taxonomy" id="112509"/>
    <lineage>
        <taxon>Eukaryota</taxon>
        <taxon>Viridiplantae</taxon>
        <taxon>Streptophyta</taxon>
        <taxon>Embryophyta</taxon>
        <taxon>Tracheophyta</taxon>
        <taxon>Spermatophyta</taxon>
        <taxon>Magnoliopsida</taxon>
        <taxon>Liliopsida</taxon>
        <taxon>Poales</taxon>
        <taxon>Poaceae</taxon>
        <taxon>BOP clade</taxon>
        <taxon>Pooideae</taxon>
        <taxon>Triticodae</taxon>
        <taxon>Triticeae</taxon>
        <taxon>Hordeinae</taxon>
        <taxon>Hordeum</taxon>
    </lineage>
</organism>
<evidence type="ECO:0000313" key="10">
    <source>
        <dbReference type="EnsemblPlants" id="HORVU.MOREX.r3.5HG0470970.1"/>
    </source>
</evidence>
<evidence type="ECO:0000256" key="8">
    <source>
        <dbReference type="RuleBase" id="RU361168"/>
    </source>
</evidence>
<dbReference type="AlphaFoldDB" id="A0A8I6YR96"/>
<dbReference type="KEGG" id="hvg:123452283"/>
<dbReference type="InterPro" id="IPR013780">
    <property type="entry name" value="Glyco_hydro_b"/>
</dbReference>
<dbReference type="Pfam" id="PF16499">
    <property type="entry name" value="Melibiase_2"/>
    <property type="match status" value="1"/>
</dbReference>
<feature type="domain" description="Alpha galactosidase C-terminal" evidence="9">
    <location>
        <begin position="342"/>
        <end position="418"/>
    </location>
</feature>
<keyword evidence="7 8" id="KW-0326">Glycosidase</keyword>
<dbReference type="SMR" id="A0A8I6YR96"/>
<dbReference type="GO" id="GO:0004557">
    <property type="term" value="F:alpha-galactosidase activity"/>
    <property type="evidence" value="ECO:0007669"/>
    <property type="project" value="UniProtKB-EC"/>
</dbReference>
<comment type="catalytic activity">
    <reaction evidence="1 8">
        <text>Hydrolysis of terminal, non-reducing alpha-D-galactose residues in alpha-D-galactosides, including galactose oligosaccharides, galactomannans and galactolipids.</text>
        <dbReference type="EC" id="3.2.1.22"/>
    </reaction>
</comment>
<dbReference type="SUPFAM" id="SSF51011">
    <property type="entry name" value="Glycosyl hydrolase domain"/>
    <property type="match status" value="1"/>
</dbReference>
<accession>A0A8I6YR96</accession>